<proteinExistence type="predicted"/>
<accession>A0A812GMU9</accession>
<keyword evidence="2" id="KW-1185">Reference proteome</keyword>
<gene>
    <name evidence="1" type="ORF">SNAT2548_LOCUS664</name>
</gene>
<dbReference type="EMBL" id="CAJNDS010000033">
    <property type="protein sequence ID" value="CAE6926413.1"/>
    <property type="molecule type" value="Genomic_DNA"/>
</dbReference>
<dbReference type="Proteomes" id="UP000604046">
    <property type="component" value="Unassembled WGS sequence"/>
</dbReference>
<organism evidence="1 2">
    <name type="scientific">Symbiodinium natans</name>
    <dbReference type="NCBI Taxonomy" id="878477"/>
    <lineage>
        <taxon>Eukaryota</taxon>
        <taxon>Sar</taxon>
        <taxon>Alveolata</taxon>
        <taxon>Dinophyceae</taxon>
        <taxon>Suessiales</taxon>
        <taxon>Symbiodiniaceae</taxon>
        <taxon>Symbiodinium</taxon>
    </lineage>
</organism>
<dbReference type="AlphaFoldDB" id="A0A812GMU9"/>
<evidence type="ECO:0000313" key="2">
    <source>
        <dbReference type="Proteomes" id="UP000604046"/>
    </source>
</evidence>
<comment type="caution">
    <text evidence="1">The sequence shown here is derived from an EMBL/GenBank/DDBJ whole genome shotgun (WGS) entry which is preliminary data.</text>
</comment>
<reference evidence="1" key="1">
    <citation type="submission" date="2021-02" db="EMBL/GenBank/DDBJ databases">
        <authorList>
            <person name="Dougan E. K."/>
            <person name="Rhodes N."/>
            <person name="Thang M."/>
            <person name="Chan C."/>
        </authorList>
    </citation>
    <scope>NUCLEOTIDE SEQUENCE</scope>
</reference>
<evidence type="ECO:0000313" key="1">
    <source>
        <dbReference type="EMBL" id="CAE6926413.1"/>
    </source>
</evidence>
<name>A0A812GMU9_9DINO</name>
<protein>
    <submittedName>
        <fullName evidence="1">Uncharacterized protein</fullName>
    </submittedName>
</protein>
<sequence>MPRLDRKRWCCDFLDVQVHWPFVIEYLTANPRALEEDKYHTFDAYNHVILLDMVRRWKLQRMSTFDNFYEYHEEGGTVASCCAYLQEDFYAGLNDEKFNDPRLREEIRNEVL</sequence>